<reference evidence="2" key="1">
    <citation type="submission" date="2018-05" db="EMBL/GenBank/DDBJ databases">
        <authorList>
            <person name="Lanie J.A."/>
            <person name="Ng W.-L."/>
            <person name="Kazmierczak K.M."/>
            <person name="Andrzejewski T.M."/>
            <person name="Davidsen T.M."/>
            <person name="Wayne K.J."/>
            <person name="Tettelin H."/>
            <person name="Glass J.I."/>
            <person name="Rusch D."/>
            <person name="Podicherti R."/>
            <person name="Tsui H.-C.T."/>
            <person name="Winkler M.E."/>
        </authorList>
    </citation>
    <scope>NUCLEOTIDE SEQUENCE</scope>
</reference>
<feature type="compositionally biased region" description="Polar residues" evidence="1">
    <location>
        <begin position="8"/>
        <end position="22"/>
    </location>
</feature>
<feature type="non-terminal residue" evidence="2">
    <location>
        <position position="22"/>
    </location>
</feature>
<name>A0A382CQ90_9ZZZZ</name>
<dbReference type="AlphaFoldDB" id="A0A382CQ90"/>
<dbReference type="EMBL" id="UINC01035283">
    <property type="protein sequence ID" value="SVB27453.1"/>
    <property type="molecule type" value="Genomic_DNA"/>
</dbReference>
<evidence type="ECO:0000313" key="2">
    <source>
        <dbReference type="EMBL" id="SVB27453.1"/>
    </source>
</evidence>
<gene>
    <name evidence="2" type="ORF">METZ01_LOCUS180307</name>
</gene>
<organism evidence="2">
    <name type="scientific">marine metagenome</name>
    <dbReference type="NCBI Taxonomy" id="408172"/>
    <lineage>
        <taxon>unclassified sequences</taxon>
        <taxon>metagenomes</taxon>
        <taxon>ecological metagenomes</taxon>
    </lineage>
</organism>
<sequence>MENKETKNQTTEQTLQSNLDQK</sequence>
<proteinExistence type="predicted"/>
<feature type="region of interest" description="Disordered" evidence="1">
    <location>
        <begin position="1"/>
        <end position="22"/>
    </location>
</feature>
<evidence type="ECO:0000256" key="1">
    <source>
        <dbReference type="SAM" id="MobiDB-lite"/>
    </source>
</evidence>
<protein>
    <submittedName>
        <fullName evidence="2">Uncharacterized protein</fullName>
    </submittedName>
</protein>
<accession>A0A382CQ90</accession>